<feature type="transmembrane region" description="Helical" evidence="1">
    <location>
        <begin position="6"/>
        <end position="25"/>
    </location>
</feature>
<name>A0A918PMD7_9BACT</name>
<dbReference type="AlphaFoldDB" id="A0A918PMD7"/>
<dbReference type="Proteomes" id="UP000619457">
    <property type="component" value="Unassembled WGS sequence"/>
</dbReference>
<keyword evidence="1" id="KW-1133">Transmembrane helix</keyword>
<comment type="caution">
    <text evidence="2">The sequence shown here is derived from an EMBL/GenBank/DDBJ whole genome shotgun (WGS) entry which is preliminary data.</text>
</comment>
<feature type="transmembrane region" description="Helical" evidence="1">
    <location>
        <begin position="32"/>
        <end position="55"/>
    </location>
</feature>
<proteinExistence type="predicted"/>
<feature type="transmembrane region" description="Helical" evidence="1">
    <location>
        <begin position="93"/>
        <end position="113"/>
    </location>
</feature>
<reference evidence="2" key="2">
    <citation type="submission" date="2020-09" db="EMBL/GenBank/DDBJ databases">
        <authorList>
            <person name="Sun Q."/>
            <person name="Kim S."/>
        </authorList>
    </citation>
    <scope>NUCLEOTIDE SEQUENCE</scope>
    <source>
        <strain evidence="2">KCTC 12368</strain>
    </source>
</reference>
<keyword evidence="1" id="KW-0472">Membrane</keyword>
<gene>
    <name evidence="2" type="ORF">GCM10007049_03260</name>
</gene>
<evidence type="ECO:0000313" key="2">
    <source>
        <dbReference type="EMBL" id="GGZ14691.1"/>
    </source>
</evidence>
<evidence type="ECO:0000256" key="1">
    <source>
        <dbReference type="SAM" id="Phobius"/>
    </source>
</evidence>
<reference evidence="2" key="1">
    <citation type="journal article" date="2014" name="Int. J. Syst. Evol. Microbiol.">
        <title>Complete genome sequence of Corynebacterium casei LMG S-19264T (=DSM 44701T), isolated from a smear-ripened cheese.</title>
        <authorList>
            <consortium name="US DOE Joint Genome Institute (JGI-PGF)"/>
            <person name="Walter F."/>
            <person name="Albersmeier A."/>
            <person name="Kalinowski J."/>
            <person name="Ruckert C."/>
        </authorList>
    </citation>
    <scope>NUCLEOTIDE SEQUENCE</scope>
    <source>
        <strain evidence="2">KCTC 12368</strain>
    </source>
</reference>
<accession>A0A918PMD7</accession>
<evidence type="ECO:0000313" key="3">
    <source>
        <dbReference type="Proteomes" id="UP000619457"/>
    </source>
</evidence>
<evidence type="ECO:0008006" key="4">
    <source>
        <dbReference type="Google" id="ProtNLM"/>
    </source>
</evidence>
<protein>
    <recommendedName>
        <fullName evidence="4">Dolichyl-phosphate-mannose-protein mannosyltransferase</fullName>
    </recommendedName>
</protein>
<keyword evidence="1" id="KW-0812">Transmembrane</keyword>
<keyword evidence="3" id="KW-1185">Reference proteome</keyword>
<feature type="transmembrane region" description="Helical" evidence="1">
    <location>
        <begin position="184"/>
        <end position="204"/>
    </location>
</feature>
<organism evidence="2 3">
    <name type="scientific">Echinicola pacifica</name>
    <dbReference type="NCBI Taxonomy" id="346377"/>
    <lineage>
        <taxon>Bacteria</taxon>
        <taxon>Pseudomonadati</taxon>
        <taxon>Bacteroidota</taxon>
        <taxon>Cytophagia</taxon>
        <taxon>Cytophagales</taxon>
        <taxon>Cyclobacteriaceae</taxon>
        <taxon>Echinicola</taxon>
    </lineage>
</organism>
<feature type="transmembrane region" description="Helical" evidence="1">
    <location>
        <begin position="125"/>
        <end position="147"/>
    </location>
</feature>
<dbReference type="EMBL" id="BMWX01000001">
    <property type="protein sequence ID" value="GGZ14691.1"/>
    <property type="molecule type" value="Genomic_DNA"/>
</dbReference>
<sequence length="378" mass="44121">MGMNTKETIIYLLPLPLVLLVFDFYHKRSLVFYIHLAAFTILFGLIYFGYFYLFYDDPFYKFISINEAHYIGEFSYYDKSVGTIFSRVSYRPLMIFISRTYWIWIILAVPGILRALKNPKELHFVFAVSSLCLLLGFLFMSTSFSFYNPIHLNPRHLIILIPSLSVNIALEIKRWTSHYFWKRFVLLWICFAAVVSFALVSWQYGLFYSGIAACFLFKRPKLQVAGIASILVFTTIYAEWTVKEEKQYEHMVSMLKETIAESGENTPIITHALLCQAAPLIFHSPIAELPLLDITALEEKIEADDLQEEFYVFTYSYLSEITPQDNSLLSQLQKFGIKYNYSWLKKHEDPWVSIYHLKKTITLPTFPDNTSTFGAEMQ</sequence>